<keyword evidence="7 13" id="KW-0732">Signal</keyword>
<proteinExistence type="inferred from homology"/>
<comment type="function">
    <text evidence="10">Recognizes glycoproteins with minor folding defects. Reglucosylates single N-glycans near the misfolded part of the protein, thus providing quality control for protein folding in the endoplasmic reticulum. Reglucosylated proteins are recognized by calreticulin for recycling to the endoplasmic reticulum and refolding or degradation.</text>
</comment>
<comment type="cofactor">
    <cofactor evidence="1">
        <name>Ca(2+)</name>
        <dbReference type="ChEBI" id="CHEBI:29108"/>
    </cofactor>
</comment>
<dbReference type="EMBL" id="CAJPIZ010000194">
    <property type="protein sequence ID" value="CAG2100724.1"/>
    <property type="molecule type" value="Genomic_DNA"/>
</dbReference>
<evidence type="ECO:0000259" key="15">
    <source>
        <dbReference type="Pfam" id="PF18401"/>
    </source>
</evidence>
<evidence type="ECO:0000256" key="5">
    <source>
        <dbReference type="ARBA" id="ARBA00022676"/>
    </source>
</evidence>
<dbReference type="InterPro" id="IPR009448">
    <property type="entry name" value="UDP-g_GGtrans"/>
</dbReference>
<evidence type="ECO:0000313" key="19">
    <source>
        <dbReference type="EMBL" id="CAD7620294.1"/>
    </source>
</evidence>
<evidence type="ECO:0000259" key="16">
    <source>
        <dbReference type="Pfam" id="PF18402"/>
    </source>
</evidence>
<evidence type="ECO:0000256" key="4">
    <source>
        <dbReference type="ARBA" id="ARBA00006351"/>
    </source>
</evidence>
<accession>A0A7R9KC31</accession>
<dbReference type="OrthoDB" id="27683at2759"/>
<comment type="catalytic activity">
    <reaction evidence="11">
        <text>N(4)-(alpha-D-Man-(1-&gt;2)-alpha-D-Man-(1-&gt;2)-alpha-D-Man-(1-&gt;3)-[alpha-D-Man-(1-&gt;2)-alpha-D-Man-(1-&gt;3)-[alpha-D-Man-(1-&gt;2)-alpha-D-Man-(1-&gt;6)]-alpha-D-Man-(1-&gt;6)]-beta-D-Man-(1-&gt;4)-beta-D-GlcNAc-(1-&gt;4)-beta-D-GlcNAc)-L-asparaginyl-[protein] (N-glucan mannose isomer 9A1,2,3B1,2,3) + UDP-alpha-D-glucose = N(4)-(alpha-D-Glc-(1-&gt;3)-alpha-D-Man-(1-&gt;2)-alpha-D-Man-(1-&gt;2)-alpha-D-Man-(1-&gt;3)-[alpha-D-Man-(1-&gt;2)-alpha-D-Man-(1-&gt;3)-[alpha-D-Man-(1-&gt;2)-alpha-D-Man-(1-&gt;6)]-alpha-D-Man-(1-&gt;6)]-beta-D-Man-(1-&gt;4)-beta-D-GlcNAc-(1-&gt;4)-beta-D-GlcNAc)-L-asparaginyl-[protein] + UDP + H(+)</text>
        <dbReference type="Rhea" id="RHEA:61304"/>
        <dbReference type="Rhea" id="RHEA-COMP:14356"/>
        <dbReference type="Rhea" id="RHEA-COMP:14357"/>
        <dbReference type="ChEBI" id="CHEBI:15378"/>
        <dbReference type="ChEBI" id="CHEBI:58223"/>
        <dbReference type="ChEBI" id="CHEBI:58885"/>
        <dbReference type="ChEBI" id="CHEBI:59080"/>
        <dbReference type="ChEBI" id="CHEBI:139493"/>
    </reaction>
</comment>
<evidence type="ECO:0000256" key="2">
    <source>
        <dbReference type="ARBA" id="ARBA00004319"/>
    </source>
</evidence>
<dbReference type="Pfam" id="PF18400">
    <property type="entry name" value="Thioredoxin_12"/>
    <property type="match status" value="1"/>
</dbReference>
<keyword evidence="9" id="KW-0325">Glycoprotein</keyword>
<protein>
    <recommendedName>
        <fullName evidence="21">UDP-glucose:glycoprotein glucosyltransferase</fullName>
    </recommendedName>
</protein>
<dbReference type="GO" id="GO:0018279">
    <property type="term" value="P:protein N-linked glycosylation via asparagine"/>
    <property type="evidence" value="ECO:0007669"/>
    <property type="project" value="TreeGrafter"/>
</dbReference>
<dbReference type="Pfam" id="PF06427">
    <property type="entry name" value="UDP-g_GGTase"/>
    <property type="match status" value="1"/>
</dbReference>
<feature type="compositionally biased region" description="Basic and acidic residues" evidence="12">
    <location>
        <begin position="1475"/>
        <end position="1488"/>
    </location>
</feature>
<dbReference type="GO" id="GO:0005788">
    <property type="term" value="C:endoplasmic reticulum lumen"/>
    <property type="evidence" value="ECO:0007669"/>
    <property type="project" value="UniProtKB-SubCell"/>
</dbReference>
<organism evidence="19">
    <name type="scientific">Medioppia subpectinata</name>
    <dbReference type="NCBI Taxonomy" id="1979941"/>
    <lineage>
        <taxon>Eukaryota</taxon>
        <taxon>Metazoa</taxon>
        <taxon>Ecdysozoa</taxon>
        <taxon>Arthropoda</taxon>
        <taxon>Chelicerata</taxon>
        <taxon>Arachnida</taxon>
        <taxon>Acari</taxon>
        <taxon>Acariformes</taxon>
        <taxon>Sarcoptiformes</taxon>
        <taxon>Oribatida</taxon>
        <taxon>Brachypylina</taxon>
        <taxon>Oppioidea</taxon>
        <taxon>Oppiidae</taxon>
        <taxon>Medioppia</taxon>
    </lineage>
</organism>
<evidence type="ECO:0000256" key="12">
    <source>
        <dbReference type="SAM" id="MobiDB-lite"/>
    </source>
</evidence>
<dbReference type="SUPFAM" id="SSF53448">
    <property type="entry name" value="Nucleotide-diphospho-sugar transferases"/>
    <property type="match status" value="1"/>
</dbReference>
<feature type="domain" description="UDP-glucose:glycoprotein glucosyltransferase thioredoxin-like" evidence="17">
    <location>
        <begin position="682"/>
        <end position="820"/>
    </location>
</feature>
<evidence type="ECO:0000256" key="9">
    <source>
        <dbReference type="ARBA" id="ARBA00023180"/>
    </source>
</evidence>
<dbReference type="EMBL" id="OC854769">
    <property type="protein sequence ID" value="CAD7620294.1"/>
    <property type="molecule type" value="Genomic_DNA"/>
</dbReference>
<evidence type="ECO:0008006" key="21">
    <source>
        <dbReference type="Google" id="ProtNLM"/>
    </source>
</evidence>
<dbReference type="PANTHER" id="PTHR11226:SF0">
    <property type="entry name" value="UDP-GLUCOSE:GLYCOPROTEIN GLUCOSYLTRANSFERASE"/>
    <property type="match status" value="1"/>
</dbReference>
<reference evidence="19" key="1">
    <citation type="submission" date="2020-11" db="EMBL/GenBank/DDBJ databases">
        <authorList>
            <person name="Tran Van P."/>
        </authorList>
    </citation>
    <scope>NUCLEOTIDE SEQUENCE</scope>
</reference>
<keyword evidence="20" id="KW-1185">Reference proteome</keyword>
<keyword evidence="5" id="KW-0328">Glycosyltransferase</keyword>
<evidence type="ECO:0000259" key="17">
    <source>
        <dbReference type="Pfam" id="PF18403"/>
    </source>
</evidence>
<evidence type="ECO:0000256" key="13">
    <source>
        <dbReference type="SAM" id="SignalP"/>
    </source>
</evidence>
<dbReference type="InterPro" id="IPR040497">
    <property type="entry name" value="Glyco_transf_24"/>
</dbReference>
<dbReference type="InterPro" id="IPR040525">
    <property type="entry name" value="UGGT_TRXL_4"/>
</dbReference>
<dbReference type="Pfam" id="PF18401">
    <property type="entry name" value="Thioredoxin_13"/>
    <property type="match status" value="1"/>
</dbReference>
<dbReference type="UniPathway" id="UPA00378"/>
<evidence type="ECO:0000256" key="3">
    <source>
        <dbReference type="ARBA" id="ARBA00004922"/>
    </source>
</evidence>
<dbReference type="Proteomes" id="UP000759131">
    <property type="component" value="Unassembled WGS sequence"/>
</dbReference>
<keyword evidence="8" id="KW-0256">Endoplasmic reticulum</keyword>
<comment type="pathway">
    <text evidence="3">Protein modification; protein glycosylation.</text>
</comment>
<comment type="similarity">
    <text evidence="4">Belongs to the glycosyltransferase 8 family.</text>
</comment>
<feature type="region of interest" description="Disordered" evidence="12">
    <location>
        <begin position="1469"/>
        <end position="1488"/>
    </location>
</feature>
<evidence type="ECO:0000256" key="8">
    <source>
        <dbReference type="ARBA" id="ARBA00022824"/>
    </source>
</evidence>
<evidence type="ECO:0000259" key="18">
    <source>
        <dbReference type="Pfam" id="PF18404"/>
    </source>
</evidence>
<dbReference type="InterPro" id="IPR040693">
    <property type="entry name" value="UGGT_TRXL_1"/>
</dbReference>
<feature type="region of interest" description="Disordered" evidence="12">
    <location>
        <begin position="1159"/>
        <end position="1178"/>
    </location>
</feature>
<dbReference type="InterPro" id="IPR040692">
    <property type="entry name" value="UGGT_TRXL_3"/>
</dbReference>
<evidence type="ECO:0000256" key="10">
    <source>
        <dbReference type="ARBA" id="ARBA00045874"/>
    </source>
</evidence>
<dbReference type="InterPro" id="IPR040694">
    <property type="entry name" value="UGGT_TRXL_2"/>
</dbReference>
<dbReference type="PANTHER" id="PTHR11226">
    <property type="entry name" value="UDP-GLUCOSE GLYCOPROTEIN:GLUCOSYLTRANSFERASE"/>
    <property type="match status" value="1"/>
</dbReference>
<dbReference type="FunFam" id="3.90.550.10:FF:000004">
    <property type="entry name" value="UDP-glucose glycoprotein glucosyltransferase 1"/>
    <property type="match status" value="1"/>
</dbReference>
<evidence type="ECO:0000313" key="20">
    <source>
        <dbReference type="Proteomes" id="UP000759131"/>
    </source>
</evidence>
<dbReference type="CDD" id="cd06432">
    <property type="entry name" value="GT8_HUGT1_C_like"/>
    <property type="match status" value="1"/>
</dbReference>
<dbReference type="Pfam" id="PF18402">
    <property type="entry name" value="Thioredoxin_14"/>
    <property type="match status" value="1"/>
</dbReference>
<dbReference type="Pfam" id="PF18404">
    <property type="entry name" value="Glyco_transf_24"/>
    <property type="match status" value="1"/>
</dbReference>
<evidence type="ECO:0000256" key="11">
    <source>
        <dbReference type="ARBA" id="ARBA00048456"/>
    </source>
</evidence>
<dbReference type="Gene3D" id="3.90.550.10">
    <property type="entry name" value="Spore Coat Polysaccharide Biosynthesis Protein SpsA, Chain A"/>
    <property type="match status" value="1"/>
</dbReference>
<dbReference type="Pfam" id="PF18403">
    <property type="entry name" value="Thioredoxin_15"/>
    <property type="match status" value="1"/>
</dbReference>
<dbReference type="GO" id="GO:0036503">
    <property type="term" value="P:ERAD pathway"/>
    <property type="evidence" value="ECO:0007669"/>
    <property type="project" value="TreeGrafter"/>
</dbReference>
<sequence length="1488" mass="169510">MILILTVSIAAVVVSTDSSGQSPTNQKYVSIGLRTNWLETPLYLEFAELLAQQNEELVWLYIDLIHNLLNSSSILSLSPRSQYDIILQLSDQLLSSKSMSSVVKFSLSLRTHSPTVAIDHIFPNSGSVEPKITVILYGQIGTNAFQEIHNYLKQSAEKGLIKYSFRHFVKSGSDSKVSLSGYGVELAIKSTEYKAQDDTRVRGEATQDTAAIHEVENKRPDELEGFVFSKLKQSFSDKSGKIDEFQTHLMDKGKEIVTLKVWELQEISLQAAKKVLTSEKSDALRVLREISQDFPTEARNLIKIKVDSDLKKEMERNQQMFAQTLNLGTSDVALFVNGLYYDVDTIDVFTLLDVIRKELKLTEGLHQLVGDKDDRLKKLIKLDINSDKQDFQIDIRDGAVIYVNDVENDKIYQNWPSSLQDMLRPTYPGMLRNVRKNIFHLVLVLDPSKREAHDVLKLAESFYVHKAPVRIGIVFAVNADTSVDGRQDAGLACLEAFNFISQDKSPYEGLSFLTDVIATVGADRGVQRDLTSEDVINQFKTKYKNEDLDLIFGSDSDYDTGRKLAWDFIRRTGVGKPIKALLNGVVLKETHLNAEMFEEVVLTEIMKQTNVIQKAIYKAELSDSDDVLQWLMTQKSVMPRLNRLILNTDDSSNVHKYIDFSGKALDAKSANNYESLSLKDLENTFASSLNYITSDSEKCNSVTVWLASDYQSKPGIDMLLSVVSHLRSNSLSMRLGLVHNSFSVVSKVIESAIVSITRSNHLLQFLHKFLNSLQAIDVLKEESKVFDNAIHLISDEYLENFKQQFNAMSDNSEIFKAHKYFSLRSDPSLARESDYLFMRWLSKRYKILTELTDEEKSDPQKCSDLVLRISSILLSFPQSKARHDVKFFADKHSVVNLEPIRPDEPSLYLVAIMDPLTRGAQKLAPILDTLHQIFNTKIQIFFNCVDKHSEMPLKSFYRFVIESEPKFSDTDELMQNTAHFSSVPTSPLLTLGMAVPDNWLVESTLSLYDLDNIHLDDVEGNGISAEFELEHLLLEGHCFEQSSGNPPRGLQFTLGTNSTPVVVDTIVMANLGYFQLKANPGLWNLNLRQGRSSDIYSIVSHEGTDSTPSTSQVVALLSSFKSHVIKIRVNKKPGKQSDELLYDADDDDMDDMNSIWSSFSWSSSSSPSKKKSNNTVTEGEETDRINVFSLATGHLYERLLRIMILSVLKNTKTPVKFWFLKNYLSPSIKNVLPYMARKYNFEYSLVQYKWPRWLHQQTDKQRIIWGYKILFLDVLFPLDVKKIIFVDADQVVRADLKELRDLDLEGAPYGYTPFCDSRKEMEGFRFWKTGYWATHLHGRKYHISALYVVDLQKFRRIAAGDRLRGQYQGLSQDPNSLSNLDQDLPNNMIHQVSIKSLPQEWLWCETWCDDQSKGTAKTIDLCNNPKTKEPKLTAARRIVSEWQDYDNEIKNMMVELQEMTANSTIQQFLAQSPHSESRNSHHESHKEL</sequence>
<gene>
    <name evidence="19" type="ORF">OSB1V03_LOCUS784</name>
</gene>
<evidence type="ECO:0000256" key="1">
    <source>
        <dbReference type="ARBA" id="ARBA00001913"/>
    </source>
</evidence>
<comment type="subcellular location">
    <subcellularLocation>
        <location evidence="2">Endoplasmic reticulum lumen</location>
    </subcellularLocation>
</comment>
<feature type="chain" id="PRO_5036403356" description="UDP-glucose:glycoprotein glucosyltransferase" evidence="13">
    <location>
        <begin position="16"/>
        <end position="1488"/>
    </location>
</feature>
<feature type="domain" description="Glucosyltransferase 24 catalytic" evidence="18">
    <location>
        <begin position="1185"/>
        <end position="1452"/>
    </location>
</feature>
<evidence type="ECO:0000256" key="6">
    <source>
        <dbReference type="ARBA" id="ARBA00022679"/>
    </source>
</evidence>
<feature type="signal peptide" evidence="13">
    <location>
        <begin position="1"/>
        <end position="15"/>
    </location>
</feature>
<dbReference type="GO" id="GO:0003980">
    <property type="term" value="F:UDP-glucose:glycoprotein glucosyltransferase activity"/>
    <property type="evidence" value="ECO:0007669"/>
    <property type="project" value="InterPro"/>
</dbReference>
<dbReference type="GO" id="GO:0051082">
    <property type="term" value="F:unfolded protein binding"/>
    <property type="evidence" value="ECO:0007669"/>
    <property type="project" value="TreeGrafter"/>
</dbReference>
<feature type="domain" description="UGGT thioredoxin-like" evidence="16">
    <location>
        <begin position="393"/>
        <end position="645"/>
    </location>
</feature>
<name>A0A7R9KC31_9ACAR</name>
<feature type="domain" description="UGGT thioredoxin-like" evidence="14">
    <location>
        <begin position="117"/>
        <end position="176"/>
    </location>
</feature>
<keyword evidence="6" id="KW-0808">Transferase</keyword>
<evidence type="ECO:0000256" key="7">
    <source>
        <dbReference type="ARBA" id="ARBA00022729"/>
    </source>
</evidence>
<evidence type="ECO:0000259" key="14">
    <source>
        <dbReference type="Pfam" id="PF18400"/>
    </source>
</evidence>
<dbReference type="InterPro" id="IPR029044">
    <property type="entry name" value="Nucleotide-diphossugar_trans"/>
</dbReference>
<feature type="domain" description="UGGT thioredoxin-like" evidence="15">
    <location>
        <begin position="255"/>
        <end position="383"/>
    </location>
</feature>